<organism evidence="2 3">
    <name type="scientific">Streptomyces rhizosphaericus</name>
    <dbReference type="NCBI Taxonomy" id="114699"/>
    <lineage>
        <taxon>Bacteria</taxon>
        <taxon>Bacillati</taxon>
        <taxon>Actinomycetota</taxon>
        <taxon>Actinomycetes</taxon>
        <taxon>Kitasatosporales</taxon>
        <taxon>Streptomycetaceae</taxon>
        <taxon>Streptomyces</taxon>
        <taxon>Streptomyces violaceusniger group</taxon>
    </lineage>
</organism>
<protein>
    <submittedName>
        <fullName evidence="2">Uncharacterized protein</fullName>
    </submittedName>
</protein>
<comment type="caution">
    <text evidence="2">The sequence shown here is derived from an EMBL/GenBank/DDBJ whole genome shotgun (WGS) entry which is preliminary data.</text>
</comment>
<accession>A0ABN1RD15</accession>
<reference evidence="2 3" key="1">
    <citation type="journal article" date="2019" name="Int. J. Syst. Evol. Microbiol.">
        <title>The Global Catalogue of Microorganisms (GCM) 10K type strain sequencing project: providing services to taxonomists for standard genome sequencing and annotation.</title>
        <authorList>
            <consortium name="The Broad Institute Genomics Platform"/>
            <consortium name="The Broad Institute Genome Sequencing Center for Infectious Disease"/>
            <person name="Wu L."/>
            <person name="Ma J."/>
        </authorList>
    </citation>
    <scope>NUCLEOTIDE SEQUENCE [LARGE SCALE GENOMIC DNA]</scope>
    <source>
        <strain evidence="2 3">JCM 11444</strain>
    </source>
</reference>
<name>A0ABN1RD15_9ACTN</name>
<sequence>MSAPEMSTTNANPGPLPEDVADLLRAVLEALRIPFPATFGDTDRFREVLDNRAMDVVVAIEGVLSDPTGWAIGWITPYLRKQLAKNPPTGYRTAGDPRSTKPSGEADR</sequence>
<evidence type="ECO:0000313" key="2">
    <source>
        <dbReference type="EMBL" id="GAA0955070.1"/>
    </source>
</evidence>
<dbReference type="Proteomes" id="UP001500418">
    <property type="component" value="Unassembled WGS sequence"/>
</dbReference>
<evidence type="ECO:0000313" key="3">
    <source>
        <dbReference type="Proteomes" id="UP001500418"/>
    </source>
</evidence>
<proteinExistence type="predicted"/>
<keyword evidence="3" id="KW-1185">Reference proteome</keyword>
<evidence type="ECO:0000256" key="1">
    <source>
        <dbReference type="SAM" id="MobiDB-lite"/>
    </source>
</evidence>
<dbReference type="EMBL" id="BAAAID010000088">
    <property type="protein sequence ID" value="GAA0955070.1"/>
    <property type="molecule type" value="Genomic_DNA"/>
</dbReference>
<gene>
    <name evidence="2" type="ORF">GCM10009575_083260</name>
</gene>
<feature type="region of interest" description="Disordered" evidence="1">
    <location>
        <begin position="84"/>
        <end position="108"/>
    </location>
</feature>